<dbReference type="Proteomes" id="UP000619078">
    <property type="component" value="Unassembled WGS sequence"/>
</dbReference>
<name>A0A926NNW1_9SPHI</name>
<sequence>MQRIIAYLLIVSLLSANFSRLFVYAGFELNKNYIATKLCENRDKPWMHCNGKCYFMKKIKQAEDKQNSESRQAQKNLFQEAFYSRPVVIKFHSVLLSVTAVPNYRIKLPQQPRTVFQPPRLA</sequence>
<gene>
    <name evidence="1" type="ORF">IDJ76_06240</name>
</gene>
<reference evidence="1" key="1">
    <citation type="submission" date="2020-09" db="EMBL/GenBank/DDBJ databases">
        <title>Novel species of Mucilaginibacter isolated from a glacier on the Tibetan Plateau.</title>
        <authorList>
            <person name="Liu Q."/>
            <person name="Xin Y.-H."/>
        </authorList>
    </citation>
    <scope>NUCLEOTIDE SEQUENCE</scope>
    <source>
        <strain evidence="1">ZB1P21</strain>
    </source>
</reference>
<proteinExistence type="predicted"/>
<comment type="caution">
    <text evidence="1">The sequence shown here is derived from an EMBL/GenBank/DDBJ whole genome shotgun (WGS) entry which is preliminary data.</text>
</comment>
<dbReference type="AlphaFoldDB" id="A0A926NNW1"/>
<evidence type="ECO:0000313" key="1">
    <source>
        <dbReference type="EMBL" id="MBD1392688.1"/>
    </source>
</evidence>
<dbReference type="EMBL" id="JACWMX010000002">
    <property type="protein sequence ID" value="MBD1392688.1"/>
    <property type="molecule type" value="Genomic_DNA"/>
</dbReference>
<protein>
    <submittedName>
        <fullName evidence="1">Uncharacterized protein</fullName>
    </submittedName>
</protein>
<accession>A0A926NNW1</accession>
<organism evidence="1 2">
    <name type="scientific">Mucilaginibacter glaciei</name>
    <dbReference type="NCBI Taxonomy" id="2772109"/>
    <lineage>
        <taxon>Bacteria</taxon>
        <taxon>Pseudomonadati</taxon>
        <taxon>Bacteroidota</taxon>
        <taxon>Sphingobacteriia</taxon>
        <taxon>Sphingobacteriales</taxon>
        <taxon>Sphingobacteriaceae</taxon>
        <taxon>Mucilaginibacter</taxon>
    </lineage>
</organism>
<evidence type="ECO:0000313" key="2">
    <source>
        <dbReference type="Proteomes" id="UP000619078"/>
    </source>
</evidence>
<dbReference type="RefSeq" id="WP_191161830.1">
    <property type="nucleotide sequence ID" value="NZ_JACWMX010000002.1"/>
</dbReference>
<keyword evidence="2" id="KW-1185">Reference proteome</keyword>